<sequence>MSNQLDLFIQSFSQTIIQSHVLGLSHISLPILPELTEYYSKTRLSHIKC</sequence>
<proteinExistence type="predicted"/>
<dbReference type="STRING" id="797515.HMPREF9103_01608"/>
<keyword evidence="2" id="KW-1185">Reference proteome</keyword>
<dbReference type="EMBL" id="AGEY01000074">
    <property type="protein sequence ID" value="EHL98368.1"/>
    <property type="molecule type" value="Genomic_DNA"/>
</dbReference>
<dbReference type="AlphaFoldDB" id="G9ZPF4"/>
<evidence type="ECO:0000313" key="2">
    <source>
        <dbReference type="Proteomes" id="UP000004625"/>
    </source>
</evidence>
<evidence type="ECO:0000313" key="1">
    <source>
        <dbReference type="EMBL" id="EHL98368.1"/>
    </source>
</evidence>
<accession>G9ZPF4</accession>
<protein>
    <submittedName>
        <fullName evidence="1">Uncharacterized protein</fullName>
    </submittedName>
</protein>
<dbReference type="HOGENOM" id="CLU_3137083_0_0_9"/>
<dbReference type="Proteomes" id="UP000004625">
    <property type="component" value="Unassembled WGS sequence"/>
</dbReference>
<comment type="caution">
    <text evidence="1">The sequence shown here is derived from an EMBL/GenBank/DDBJ whole genome shotgun (WGS) entry which is preliminary data.</text>
</comment>
<reference evidence="1 2" key="1">
    <citation type="submission" date="2011-09" db="EMBL/GenBank/DDBJ databases">
        <authorList>
            <person name="Weinstock G."/>
            <person name="Sodergren E."/>
            <person name="Clifton S."/>
            <person name="Fulton L."/>
            <person name="Fulton B."/>
            <person name="Courtney L."/>
            <person name="Fronick C."/>
            <person name="Harrison M."/>
            <person name="Strong C."/>
            <person name="Farmer C."/>
            <person name="Delahaunty K."/>
            <person name="Markovic C."/>
            <person name="Hall O."/>
            <person name="Minx P."/>
            <person name="Tomlinson C."/>
            <person name="Mitreva M."/>
            <person name="Hou S."/>
            <person name="Chen J."/>
            <person name="Wollam A."/>
            <person name="Pepin K.H."/>
            <person name="Johnson M."/>
            <person name="Bhonagiri V."/>
            <person name="Zhang X."/>
            <person name="Suruliraj S."/>
            <person name="Warren W."/>
            <person name="Chinwalla A."/>
            <person name="Mardis E.R."/>
            <person name="Wilson R.K."/>
        </authorList>
    </citation>
    <scope>NUCLEOTIDE SEQUENCE [LARGE SCALE GENOMIC DNA]</scope>
    <source>
        <strain evidence="1 2">F0439</strain>
    </source>
</reference>
<gene>
    <name evidence="1" type="ORF">HMPREF9103_01608</name>
</gene>
<organism evidence="1 2">
    <name type="scientific">Lentilactobacillus parafarraginis F0439</name>
    <dbReference type="NCBI Taxonomy" id="797515"/>
    <lineage>
        <taxon>Bacteria</taxon>
        <taxon>Bacillati</taxon>
        <taxon>Bacillota</taxon>
        <taxon>Bacilli</taxon>
        <taxon>Lactobacillales</taxon>
        <taxon>Lactobacillaceae</taxon>
        <taxon>Lentilactobacillus</taxon>
    </lineage>
</organism>
<name>G9ZPF4_9LACO</name>